<gene>
    <name evidence="2" type="ORF">TWF694_003552</name>
</gene>
<feature type="chain" id="PRO_5043564300" evidence="1">
    <location>
        <begin position="21"/>
        <end position="179"/>
    </location>
</feature>
<evidence type="ECO:0000313" key="3">
    <source>
        <dbReference type="Proteomes" id="UP001365542"/>
    </source>
</evidence>
<dbReference type="EMBL" id="JAVHJO010000013">
    <property type="protein sequence ID" value="KAK6530185.1"/>
    <property type="molecule type" value="Genomic_DNA"/>
</dbReference>
<proteinExistence type="predicted"/>
<sequence>MMNLLSIFAVVAAILPIAQAQIILNTPQGAKNGVSFPVSWTGGTPPYILELELAGNTNIVQSFTGINASPFNWVPNVIDTAVSYFFLIRDANGILAQSAPFFVAPGGNTLQTSTTQTCTASTVTVTSATTVMKYSTITKLVPIPTTIVVTSVKHATTTVTITSVRRATTTRRKDIYVWY</sequence>
<comment type="caution">
    <text evidence="2">The sequence shown here is derived from an EMBL/GenBank/DDBJ whole genome shotgun (WGS) entry which is preliminary data.</text>
</comment>
<reference evidence="2 3" key="1">
    <citation type="submission" date="2019-10" db="EMBL/GenBank/DDBJ databases">
        <authorList>
            <person name="Palmer J.M."/>
        </authorList>
    </citation>
    <scope>NUCLEOTIDE SEQUENCE [LARGE SCALE GENOMIC DNA]</scope>
    <source>
        <strain evidence="2 3">TWF694</strain>
    </source>
</reference>
<keyword evidence="1" id="KW-0732">Signal</keyword>
<dbReference type="AlphaFoldDB" id="A0AAV9X4H4"/>
<protein>
    <submittedName>
        <fullName evidence="2">Uncharacterized protein</fullName>
    </submittedName>
</protein>
<keyword evidence="3" id="KW-1185">Reference proteome</keyword>
<evidence type="ECO:0000313" key="2">
    <source>
        <dbReference type="EMBL" id="KAK6530185.1"/>
    </source>
</evidence>
<organism evidence="2 3">
    <name type="scientific">Orbilia ellipsospora</name>
    <dbReference type="NCBI Taxonomy" id="2528407"/>
    <lineage>
        <taxon>Eukaryota</taxon>
        <taxon>Fungi</taxon>
        <taxon>Dikarya</taxon>
        <taxon>Ascomycota</taxon>
        <taxon>Pezizomycotina</taxon>
        <taxon>Orbiliomycetes</taxon>
        <taxon>Orbiliales</taxon>
        <taxon>Orbiliaceae</taxon>
        <taxon>Orbilia</taxon>
    </lineage>
</organism>
<evidence type="ECO:0000256" key="1">
    <source>
        <dbReference type="SAM" id="SignalP"/>
    </source>
</evidence>
<feature type="signal peptide" evidence="1">
    <location>
        <begin position="1"/>
        <end position="20"/>
    </location>
</feature>
<dbReference type="Proteomes" id="UP001365542">
    <property type="component" value="Unassembled WGS sequence"/>
</dbReference>
<accession>A0AAV9X4H4</accession>
<name>A0AAV9X4H4_9PEZI</name>